<gene>
    <name evidence="2" type="ORF">QO010_002919</name>
</gene>
<dbReference type="EMBL" id="JAUSVS010000005">
    <property type="protein sequence ID" value="MDQ0465135.1"/>
    <property type="molecule type" value="Genomic_DNA"/>
</dbReference>
<accession>A0ABU0IUT1</accession>
<comment type="caution">
    <text evidence="2">The sequence shown here is derived from an EMBL/GenBank/DDBJ whole genome shotgun (WGS) entry which is preliminary data.</text>
</comment>
<evidence type="ECO:0008006" key="4">
    <source>
        <dbReference type="Google" id="ProtNLM"/>
    </source>
</evidence>
<keyword evidence="1" id="KW-0732">Signal</keyword>
<keyword evidence="3" id="KW-1185">Reference proteome</keyword>
<feature type="chain" id="PRO_5045881469" description="Lipoprotein" evidence="1">
    <location>
        <begin position="21"/>
        <end position="199"/>
    </location>
</feature>
<reference evidence="2 3" key="1">
    <citation type="submission" date="2023-07" db="EMBL/GenBank/DDBJ databases">
        <title>Genomic Encyclopedia of Type Strains, Phase IV (KMG-IV): sequencing the most valuable type-strain genomes for metagenomic binning, comparative biology and taxonomic classification.</title>
        <authorList>
            <person name="Goeker M."/>
        </authorList>
    </citation>
    <scope>NUCLEOTIDE SEQUENCE [LARGE SCALE GENOMIC DNA]</scope>
    <source>
        <strain evidence="2 3">DSM 18695</strain>
    </source>
</reference>
<proteinExistence type="predicted"/>
<dbReference type="Proteomes" id="UP001228905">
    <property type="component" value="Unassembled WGS sequence"/>
</dbReference>
<dbReference type="RefSeq" id="WP_307350278.1">
    <property type="nucleotide sequence ID" value="NZ_JAUSVS010000005.1"/>
</dbReference>
<evidence type="ECO:0000313" key="3">
    <source>
        <dbReference type="Proteomes" id="UP001228905"/>
    </source>
</evidence>
<feature type="signal peptide" evidence="1">
    <location>
        <begin position="1"/>
        <end position="20"/>
    </location>
</feature>
<sequence>MRLLLSVLVLCLAACGPTPKKPPAAPAAPVSLWATVCHDKAGHFAACSADPNEWHECVAADEFGRCPGDSTCFGADNRQLPCESPLAWATVRTNGSWQPDPAVITQLESRVALPRHDHDLTEYRRRYAGVYVEGRKMVAGVYLYPPLDAETSAPVKPDARIVATPGDLPPMLSGGCNVVEVYFDVATGTPASVFCDGPP</sequence>
<organism evidence="2 3">
    <name type="scientific">Caulobacter ginsengisoli</name>
    <dbReference type="NCBI Taxonomy" id="400775"/>
    <lineage>
        <taxon>Bacteria</taxon>
        <taxon>Pseudomonadati</taxon>
        <taxon>Pseudomonadota</taxon>
        <taxon>Alphaproteobacteria</taxon>
        <taxon>Caulobacterales</taxon>
        <taxon>Caulobacteraceae</taxon>
        <taxon>Caulobacter</taxon>
    </lineage>
</organism>
<protein>
    <recommendedName>
        <fullName evidence="4">Lipoprotein</fullName>
    </recommendedName>
</protein>
<evidence type="ECO:0000256" key="1">
    <source>
        <dbReference type="SAM" id="SignalP"/>
    </source>
</evidence>
<name>A0ABU0IUT1_9CAUL</name>
<evidence type="ECO:0000313" key="2">
    <source>
        <dbReference type="EMBL" id="MDQ0465135.1"/>
    </source>
</evidence>